<gene>
    <name evidence="1" type="ORF">IAA93_08075</name>
</gene>
<reference evidence="1" key="2">
    <citation type="submission" date="2021-04" db="EMBL/GenBank/DDBJ databases">
        <authorList>
            <person name="Gilroy R."/>
        </authorList>
    </citation>
    <scope>NUCLEOTIDE SEQUENCE</scope>
    <source>
        <strain evidence="1">MalCec1-1739</strain>
    </source>
</reference>
<dbReference type="SUPFAM" id="SSF48371">
    <property type="entry name" value="ARM repeat"/>
    <property type="match status" value="1"/>
</dbReference>
<dbReference type="AlphaFoldDB" id="A0A9D2ZV21"/>
<sequence length="237" mass="27093">MNVKAGDIERDLMEAARPDKVGVLASFFKSGCGEYGEGDVFIGVSVPDNRRVARRHLDAGLDDVRRLLQSPVHEVRLCALLVLVEQYKRGDAARQREIYDFYLTVTDRINNWDLVDLSCQYIIGPQLMDGGDRSVLVMLAASESMWRRRIAVVSTLWMVRHGEVDDAIGICTMLLGDREDLIRKACGWVLREVGKKDKGRLTAFLDRHAGDMSRTTLRYAIERFDRDERMHYMRLGK</sequence>
<dbReference type="Proteomes" id="UP000787625">
    <property type="component" value="Unassembled WGS sequence"/>
</dbReference>
<dbReference type="CDD" id="cd06561">
    <property type="entry name" value="AlkD_like"/>
    <property type="match status" value="1"/>
</dbReference>
<dbReference type="InterPro" id="IPR016024">
    <property type="entry name" value="ARM-type_fold"/>
</dbReference>
<dbReference type="PANTHER" id="PTHR34070:SF1">
    <property type="entry name" value="DNA ALKYLATION REPAIR PROTEIN"/>
    <property type="match status" value="1"/>
</dbReference>
<evidence type="ECO:0000313" key="1">
    <source>
        <dbReference type="EMBL" id="HJD53662.1"/>
    </source>
</evidence>
<dbReference type="EMBL" id="DWUP01000191">
    <property type="protein sequence ID" value="HJD53662.1"/>
    <property type="molecule type" value="Genomic_DNA"/>
</dbReference>
<dbReference type="PANTHER" id="PTHR34070">
    <property type="entry name" value="ARMADILLO-TYPE FOLD"/>
    <property type="match status" value="1"/>
</dbReference>
<reference evidence="1" key="1">
    <citation type="journal article" date="2021" name="PeerJ">
        <title>Extensive microbial diversity within the chicken gut microbiome revealed by metagenomics and culture.</title>
        <authorList>
            <person name="Gilroy R."/>
            <person name="Ravi A."/>
            <person name="Getino M."/>
            <person name="Pursley I."/>
            <person name="Horton D.L."/>
            <person name="Alikhan N.F."/>
            <person name="Baker D."/>
            <person name="Gharbi K."/>
            <person name="Hall N."/>
            <person name="Watson M."/>
            <person name="Adriaenssens E.M."/>
            <person name="Foster-Nyarko E."/>
            <person name="Jarju S."/>
            <person name="Secka A."/>
            <person name="Antonio M."/>
            <person name="Oren A."/>
            <person name="Chaudhuri R.R."/>
            <person name="La Ragione R."/>
            <person name="Hildebrand F."/>
            <person name="Pallen M.J."/>
        </authorList>
    </citation>
    <scope>NUCLEOTIDE SEQUENCE</scope>
    <source>
        <strain evidence="1">MalCec1-1739</strain>
    </source>
</reference>
<dbReference type="Gene3D" id="1.25.10.90">
    <property type="match status" value="1"/>
</dbReference>
<name>A0A9D2ZV21_9BACT</name>
<organism evidence="1 2">
    <name type="scientific">Candidatus Avibacteroides avistercoris</name>
    <dbReference type="NCBI Taxonomy" id="2840690"/>
    <lineage>
        <taxon>Bacteria</taxon>
        <taxon>Pseudomonadati</taxon>
        <taxon>Bacteroidota</taxon>
        <taxon>Bacteroidia</taxon>
        <taxon>Bacteroidales</taxon>
        <taxon>Bacteroidaceae</taxon>
        <taxon>Bacteroidaceae incertae sedis</taxon>
        <taxon>Candidatus Avibacteroides</taxon>
    </lineage>
</organism>
<comment type="caution">
    <text evidence="1">The sequence shown here is derived from an EMBL/GenBank/DDBJ whole genome shotgun (WGS) entry which is preliminary data.</text>
</comment>
<protein>
    <submittedName>
        <fullName evidence="1">DNA alkylation repair protein</fullName>
    </submittedName>
</protein>
<dbReference type="InterPro" id="IPR014825">
    <property type="entry name" value="DNA_alkylation"/>
</dbReference>
<evidence type="ECO:0000313" key="2">
    <source>
        <dbReference type="Proteomes" id="UP000787625"/>
    </source>
</evidence>
<dbReference type="Pfam" id="PF08713">
    <property type="entry name" value="DNA_alkylation"/>
    <property type="match status" value="1"/>
</dbReference>
<proteinExistence type="predicted"/>
<accession>A0A9D2ZV21</accession>